<sequence length="87" mass="9902">MMKKSYLFNLLTGKIFFELSDFIGIGLLYLFCDRFYKWVCYIGVLCGLRLMCFVIIGMAVARVGVKPQKKNVVADGRNRKPLGEIGN</sequence>
<dbReference type="Proteomes" id="UP000238479">
    <property type="component" value="Chromosome 5"/>
</dbReference>
<evidence type="ECO:0000313" key="2">
    <source>
        <dbReference type="EMBL" id="PRQ31312.1"/>
    </source>
</evidence>
<keyword evidence="1" id="KW-1133">Transmembrane helix</keyword>
<proteinExistence type="predicted"/>
<reference evidence="2 3" key="1">
    <citation type="journal article" date="2018" name="Nat. Genet.">
        <title>The Rosa genome provides new insights in the design of modern roses.</title>
        <authorList>
            <person name="Bendahmane M."/>
        </authorList>
    </citation>
    <scope>NUCLEOTIDE SEQUENCE [LARGE SCALE GENOMIC DNA]</scope>
    <source>
        <strain evidence="3">cv. Old Blush</strain>
    </source>
</reference>
<dbReference type="EMBL" id="PDCK01000043">
    <property type="protein sequence ID" value="PRQ31312.1"/>
    <property type="molecule type" value="Genomic_DNA"/>
</dbReference>
<accession>A0A2P6QAV4</accession>
<gene>
    <name evidence="2" type="ORF">RchiOBHm_Chr5g0034081</name>
</gene>
<keyword evidence="1" id="KW-0472">Membrane</keyword>
<dbReference type="Gramene" id="PRQ31312">
    <property type="protein sequence ID" value="PRQ31312"/>
    <property type="gene ID" value="RchiOBHm_Chr5g0034081"/>
</dbReference>
<keyword evidence="1" id="KW-0812">Transmembrane</keyword>
<feature type="transmembrane region" description="Helical" evidence="1">
    <location>
        <begin position="35"/>
        <end position="61"/>
    </location>
</feature>
<protein>
    <submittedName>
        <fullName evidence="2">Uncharacterized protein</fullName>
    </submittedName>
</protein>
<name>A0A2P6QAV4_ROSCH</name>
<feature type="transmembrane region" description="Helical" evidence="1">
    <location>
        <begin position="7"/>
        <end position="29"/>
    </location>
</feature>
<comment type="caution">
    <text evidence="2">The sequence shown here is derived from an EMBL/GenBank/DDBJ whole genome shotgun (WGS) entry which is preliminary data.</text>
</comment>
<evidence type="ECO:0000313" key="3">
    <source>
        <dbReference type="Proteomes" id="UP000238479"/>
    </source>
</evidence>
<evidence type="ECO:0000256" key="1">
    <source>
        <dbReference type="SAM" id="Phobius"/>
    </source>
</evidence>
<dbReference type="AlphaFoldDB" id="A0A2P6QAV4"/>
<keyword evidence="3" id="KW-1185">Reference proteome</keyword>
<organism evidence="2 3">
    <name type="scientific">Rosa chinensis</name>
    <name type="common">China rose</name>
    <dbReference type="NCBI Taxonomy" id="74649"/>
    <lineage>
        <taxon>Eukaryota</taxon>
        <taxon>Viridiplantae</taxon>
        <taxon>Streptophyta</taxon>
        <taxon>Embryophyta</taxon>
        <taxon>Tracheophyta</taxon>
        <taxon>Spermatophyta</taxon>
        <taxon>Magnoliopsida</taxon>
        <taxon>eudicotyledons</taxon>
        <taxon>Gunneridae</taxon>
        <taxon>Pentapetalae</taxon>
        <taxon>rosids</taxon>
        <taxon>fabids</taxon>
        <taxon>Rosales</taxon>
        <taxon>Rosaceae</taxon>
        <taxon>Rosoideae</taxon>
        <taxon>Rosoideae incertae sedis</taxon>
        <taxon>Rosa</taxon>
    </lineage>
</organism>